<accession>A0ABX6SCD8</accession>
<dbReference type="Proteomes" id="UP000515490">
    <property type="component" value="Chromosome"/>
</dbReference>
<keyword evidence="3" id="KW-1185">Reference proteome</keyword>
<feature type="compositionally biased region" description="Polar residues" evidence="1">
    <location>
        <begin position="10"/>
        <end position="20"/>
    </location>
</feature>
<proteinExistence type="predicted"/>
<evidence type="ECO:0000313" key="2">
    <source>
        <dbReference type="EMBL" id="QNF30541.1"/>
    </source>
</evidence>
<dbReference type="EMBL" id="CP055263">
    <property type="protein sequence ID" value="QNF30541.1"/>
    <property type="molecule type" value="Genomic_DNA"/>
</dbReference>
<protein>
    <recommendedName>
        <fullName evidence="4">Small acid-soluble spore protein P</fullName>
    </recommendedName>
</protein>
<organism evidence="2 3">
    <name type="scientific">Metabacillus elymi</name>
    <dbReference type="NCBI Taxonomy" id="2745198"/>
    <lineage>
        <taxon>Bacteria</taxon>
        <taxon>Bacillati</taxon>
        <taxon>Bacillota</taxon>
        <taxon>Bacilli</taxon>
        <taxon>Bacillales</taxon>
        <taxon>Bacillaceae</taxon>
        <taxon>Metabacillus</taxon>
    </lineage>
</organism>
<feature type="compositionally biased region" description="Low complexity" evidence="1">
    <location>
        <begin position="37"/>
        <end position="46"/>
    </location>
</feature>
<gene>
    <name evidence="2" type="ORF">HUW50_25590</name>
</gene>
<sequence>MKKKLEQAVQHANETNPGSRNRSHPQASKKSKKQKTHNNNNTNEMG</sequence>
<dbReference type="RefSeq" id="WP_185653503.1">
    <property type="nucleotide sequence ID" value="NZ_CP055263.1"/>
</dbReference>
<evidence type="ECO:0000256" key="1">
    <source>
        <dbReference type="SAM" id="MobiDB-lite"/>
    </source>
</evidence>
<evidence type="ECO:0008006" key="4">
    <source>
        <dbReference type="Google" id="ProtNLM"/>
    </source>
</evidence>
<feature type="compositionally biased region" description="Basic residues" evidence="1">
    <location>
        <begin position="21"/>
        <end position="36"/>
    </location>
</feature>
<evidence type="ECO:0000313" key="3">
    <source>
        <dbReference type="Proteomes" id="UP000515490"/>
    </source>
</evidence>
<feature type="region of interest" description="Disordered" evidence="1">
    <location>
        <begin position="1"/>
        <end position="46"/>
    </location>
</feature>
<name>A0ABX6SCD8_9BACI</name>
<reference evidence="2 3" key="1">
    <citation type="submission" date="2020-06" db="EMBL/GenBank/DDBJ databases">
        <title>Metabacillus dokdonensis sp. nov., isolated from the rhizosphere of Elymus tsukushiensis, a plant native to the Dokdo Islands, Republic of Korea.</title>
        <authorList>
            <person name="Lee S.Y."/>
            <person name="Hwang Y.J."/>
            <person name="Son J.S."/>
            <person name="Ghim S.Y."/>
        </authorList>
    </citation>
    <scope>NUCLEOTIDE SEQUENCE [LARGE SCALE GENOMIC DNA]</scope>
    <source>
        <strain evidence="2 3">KUDC1714</strain>
    </source>
</reference>